<evidence type="ECO:0000256" key="7">
    <source>
        <dbReference type="ARBA" id="ARBA00023136"/>
    </source>
</evidence>
<dbReference type="Proteomes" id="UP000179076">
    <property type="component" value="Unassembled WGS sequence"/>
</dbReference>
<dbReference type="HAMAP" id="MF_00154">
    <property type="entry name" value="CyoE_CtaB"/>
    <property type="match status" value="1"/>
</dbReference>
<dbReference type="Pfam" id="PF01040">
    <property type="entry name" value="UbiA"/>
    <property type="match status" value="1"/>
</dbReference>
<feature type="transmembrane region" description="Helical" evidence="9">
    <location>
        <begin position="163"/>
        <end position="187"/>
    </location>
</feature>
<comment type="catalytic activity">
    <reaction evidence="8 9">
        <text>heme b + (2E,6E)-farnesyl diphosphate + H2O = Fe(II)-heme o + diphosphate</text>
        <dbReference type="Rhea" id="RHEA:28070"/>
        <dbReference type="ChEBI" id="CHEBI:15377"/>
        <dbReference type="ChEBI" id="CHEBI:33019"/>
        <dbReference type="ChEBI" id="CHEBI:60344"/>
        <dbReference type="ChEBI" id="CHEBI:60530"/>
        <dbReference type="ChEBI" id="CHEBI:175763"/>
        <dbReference type="EC" id="2.5.1.141"/>
    </reaction>
</comment>
<evidence type="ECO:0000256" key="6">
    <source>
        <dbReference type="ARBA" id="ARBA00023133"/>
    </source>
</evidence>
<evidence type="ECO:0000256" key="4">
    <source>
        <dbReference type="ARBA" id="ARBA00022692"/>
    </source>
</evidence>
<dbReference type="GO" id="GO:0005886">
    <property type="term" value="C:plasma membrane"/>
    <property type="evidence" value="ECO:0007669"/>
    <property type="project" value="UniProtKB-SubCell"/>
</dbReference>
<dbReference type="EMBL" id="MFSP01000012">
    <property type="protein sequence ID" value="OGI69876.1"/>
    <property type="molecule type" value="Genomic_DNA"/>
</dbReference>
<keyword evidence="3 9" id="KW-0808">Transferase</keyword>
<evidence type="ECO:0000313" key="10">
    <source>
        <dbReference type="EMBL" id="OGI69876.1"/>
    </source>
</evidence>
<feature type="transmembrane region" description="Helical" evidence="9">
    <location>
        <begin position="113"/>
        <end position="130"/>
    </location>
</feature>
<dbReference type="InterPro" id="IPR006369">
    <property type="entry name" value="Protohaem_IX_farnesylTrfase"/>
</dbReference>
<dbReference type="InterPro" id="IPR000537">
    <property type="entry name" value="UbiA_prenyltransferase"/>
</dbReference>
<dbReference type="PROSITE" id="PS00943">
    <property type="entry name" value="UBIA"/>
    <property type="match status" value="1"/>
</dbReference>
<dbReference type="GO" id="GO:0048034">
    <property type="term" value="P:heme O biosynthetic process"/>
    <property type="evidence" value="ECO:0007669"/>
    <property type="project" value="UniProtKB-UniRule"/>
</dbReference>
<name>A0A1F6VJZ1_9PROT</name>
<feature type="transmembrane region" description="Helical" evidence="9">
    <location>
        <begin position="38"/>
        <end position="62"/>
    </location>
</feature>
<sequence length="291" mass="30661">MKDTLKLVYGVAKLRIGFAIMLSALAGVAISPGAKPSAWQIVVLALAVLVSSGAAGAFNQYAERDLDARMHRTRNRPFVTGRFVASGNWLAAIGITLLIAVLCAAAATNLAAAAYVFLGAFTYGVVYTVWLKRRTVWNIVIGGLAGSFAVLAGAAAVSPTLTAAPLVLAIVLFLWTPPHFWSLAWLYREDYARAGVPMLPVIAREATTARVIFAHTLTLSLLAFVPAAYGMGWLYVVGASVGGAYFVATSWRLLRHPSRMAARANFHASLAQLSLLLLGAVADGFVAGVGG</sequence>
<organism evidence="10 11">
    <name type="scientific">Candidatus Muproteobacteria bacterium RBG_16_60_9</name>
    <dbReference type="NCBI Taxonomy" id="1817755"/>
    <lineage>
        <taxon>Bacteria</taxon>
        <taxon>Pseudomonadati</taxon>
        <taxon>Pseudomonadota</taxon>
        <taxon>Candidatus Muproteobacteria</taxon>
    </lineage>
</organism>
<keyword evidence="6 9" id="KW-0350">Heme biosynthesis</keyword>
<comment type="subcellular location">
    <subcellularLocation>
        <location evidence="9">Cell membrane</location>
        <topology evidence="9">Multi-pass membrane protein</topology>
    </subcellularLocation>
    <subcellularLocation>
        <location evidence="1">Membrane</location>
        <topology evidence="1">Multi-pass membrane protein</topology>
    </subcellularLocation>
</comment>
<keyword evidence="5 9" id="KW-1133">Transmembrane helix</keyword>
<keyword evidence="4 9" id="KW-0812">Transmembrane</keyword>
<feature type="transmembrane region" description="Helical" evidence="9">
    <location>
        <begin position="137"/>
        <end position="157"/>
    </location>
</feature>
<feature type="transmembrane region" description="Helical" evidence="9">
    <location>
        <begin position="208"/>
        <end position="227"/>
    </location>
</feature>
<gene>
    <name evidence="9" type="primary">ctaB</name>
    <name evidence="10" type="ORF">A2W18_14280</name>
</gene>
<dbReference type="CDD" id="cd13957">
    <property type="entry name" value="PT_UbiA_Cox10"/>
    <property type="match status" value="1"/>
</dbReference>
<evidence type="ECO:0000256" key="5">
    <source>
        <dbReference type="ARBA" id="ARBA00022989"/>
    </source>
</evidence>
<dbReference type="PANTHER" id="PTHR43448:SF2">
    <property type="entry name" value="PROTOHEME IX FARNESYLTRANSFERASE, MITOCHONDRIAL"/>
    <property type="match status" value="1"/>
</dbReference>
<reference evidence="10 11" key="1">
    <citation type="journal article" date="2016" name="Nat. Commun.">
        <title>Thousands of microbial genomes shed light on interconnected biogeochemical processes in an aquifer system.</title>
        <authorList>
            <person name="Anantharaman K."/>
            <person name="Brown C.T."/>
            <person name="Hug L.A."/>
            <person name="Sharon I."/>
            <person name="Castelle C.J."/>
            <person name="Probst A.J."/>
            <person name="Thomas B.C."/>
            <person name="Singh A."/>
            <person name="Wilkins M.J."/>
            <person name="Karaoz U."/>
            <person name="Brodie E.L."/>
            <person name="Williams K.H."/>
            <person name="Hubbard S.S."/>
            <person name="Banfield J.F."/>
        </authorList>
    </citation>
    <scope>NUCLEOTIDE SEQUENCE [LARGE SCALE GENOMIC DNA]</scope>
</reference>
<comment type="pathway">
    <text evidence="9">Porphyrin-containing compound metabolism; heme O biosynthesis; heme O from protoheme: step 1/1.</text>
</comment>
<dbReference type="NCBIfam" id="TIGR01473">
    <property type="entry name" value="cyoE_ctaB"/>
    <property type="match status" value="1"/>
</dbReference>
<comment type="miscellaneous">
    <text evidence="9">Carbon 2 of the heme B porphyrin ring is defined according to the Fischer nomenclature.</text>
</comment>
<dbReference type="InterPro" id="IPR044878">
    <property type="entry name" value="UbiA_sf"/>
</dbReference>
<dbReference type="AlphaFoldDB" id="A0A1F6VJZ1"/>
<evidence type="ECO:0000256" key="9">
    <source>
        <dbReference type="HAMAP-Rule" id="MF_00154"/>
    </source>
</evidence>
<feature type="transmembrane region" description="Helical" evidence="9">
    <location>
        <begin position="266"/>
        <end position="289"/>
    </location>
</feature>
<dbReference type="InterPro" id="IPR030470">
    <property type="entry name" value="UbiA_prenylTrfase_CS"/>
</dbReference>
<dbReference type="EC" id="2.5.1.141" evidence="9"/>
<feature type="transmembrane region" description="Helical" evidence="9">
    <location>
        <begin position="12"/>
        <end position="32"/>
    </location>
</feature>
<feature type="transmembrane region" description="Helical" evidence="9">
    <location>
        <begin position="233"/>
        <end position="254"/>
    </location>
</feature>
<comment type="caution">
    <text evidence="10">The sequence shown here is derived from an EMBL/GenBank/DDBJ whole genome shotgun (WGS) entry which is preliminary data.</text>
</comment>
<dbReference type="PANTHER" id="PTHR43448">
    <property type="entry name" value="PROTOHEME IX FARNESYLTRANSFERASE, MITOCHONDRIAL"/>
    <property type="match status" value="1"/>
</dbReference>
<protein>
    <recommendedName>
        <fullName evidence="9">Protoheme IX farnesyltransferase</fullName>
        <ecNumber evidence="9">2.5.1.141</ecNumber>
    </recommendedName>
    <alternativeName>
        <fullName evidence="9">Heme B farnesyltransferase</fullName>
    </alternativeName>
    <alternativeName>
        <fullName evidence="9">Heme O synthase</fullName>
    </alternativeName>
</protein>
<comment type="similarity">
    <text evidence="9">Belongs to the UbiA prenyltransferase family. Protoheme IX farnesyltransferase subfamily.</text>
</comment>
<evidence type="ECO:0000313" key="11">
    <source>
        <dbReference type="Proteomes" id="UP000179076"/>
    </source>
</evidence>
<dbReference type="Gene3D" id="1.10.357.140">
    <property type="entry name" value="UbiA prenyltransferase"/>
    <property type="match status" value="1"/>
</dbReference>
<evidence type="ECO:0000256" key="3">
    <source>
        <dbReference type="ARBA" id="ARBA00022679"/>
    </source>
</evidence>
<accession>A0A1F6VJZ1</accession>
<keyword evidence="7 9" id="KW-0472">Membrane</keyword>
<dbReference type="GO" id="GO:0008495">
    <property type="term" value="F:protoheme IX farnesyltransferase activity"/>
    <property type="evidence" value="ECO:0007669"/>
    <property type="project" value="UniProtKB-UniRule"/>
</dbReference>
<proteinExistence type="inferred from homology"/>
<comment type="function">
    <text evidence="9">Converts heme B (protoheme IX) to heme O by substitution of the vinyl group on carbon 2 of heme B porphyrin ring with a hydroxyethyl farnesyl side group.</text>
</comment>
<dbReference type="UniPathway" id="UPA00834">
    <property type="reaction ID" value="UER00712"/>
</dbReference>
<keyword evidence="2 9" id="KW-1003">Cell membrane</keyword>
<feature type="transmembrane region" description="Helical" evidence="9">
    <location>
        <begin position="83"/>
        <end position="107"/>
    </location>
</feature>
<evidence type="ECO:0000256" key="2">
    <source>
        <dbReference type="ARBA" id="ARBA00022475"/>
    </source>
</evidence>
<evidence type="ECO:0000256" key="1">
    <source>
        <dbReference type="ARBA" id="ARBA00004141"/>
    </source>
</evidence>
<evidence type="ECO:0000256" key="8">
    <source>
        <dbReference type="ARBA" id="ARBA00047690"/>
    </source>
</evidence>